<dbReference type="EMBL" id="VLKZ01000002">
    <property type="protein sequence ID" value="TWI59233.1"/>
    <property type="molecule type" value="Genomic_DNA"/>
</dbReference>
<organism evidence="1 2">
    <name type="scientific">Halalkalibacter nanhaiisediminis</name>
    <dbReference type="NCBI Taxonomy" id="688079"/>
    <lineage>
        <taxon>Bacteria</taxon>
        <taxon>Bacillati</taxon>
        <taxon>Bacillota</taxon>
        <taxon>Bacilli</taxon>
        <taxon>Bacillales</taxon>
        <taxon>Bacillaceae</taxon>
        <taxon>Halalkalibacter</taxon>
    </lineage>
</organism>
<reference evidence="1 2" key="1">
    <citation type="journal article" date="2015" name="Stand. Genomic Sci.">
        <title>Genomic Encyclopedia of Bacterial and Archaeal Type Strains, Phase III: the genomes of soil and plant-associated and newly described type strains.</title>
        <authorList>
            <person name="Whitman W.B."/>
            <person name="Woyke T."/>
            <person name="Klenk H.P."/>
            <person name="Zhou Y."/>
            <person name="Lilburn T.G."/>
            <person name="Beck B.J."/>
            <person name="De Vos P."/>
            <person name="Vandamme P."/>
            <person name="Eisen J.A."/>
            <person name="Garrity G."/>
            <person name="Hugenholtz P."/>
            <person name="Kyrpides N.C."/>
        </authorList>
    </citation>
    <scope>NUCLEOTIDE SEQUENCE [LARGE SCALE GENOMIC DNA]</scope>
    <source>
        <strain evidence="1 2">CGMCC 1.10116</strain>
    </source>
</reference>
<dbReference type="OrthoDB" id="8448116at2"/>
<comment type="caution">
    <text evidence="1">The sequence shown here is derived from an EMBL/GenBank/DDBJ whole genome shotgun (WGS) entry which is preliminary data.</text>
</comment>
<dbReference type="Proteomes" id="UP000315711">
    <property type="component" value="Unassembled WGS sequence"/>
</dbReference>
<name>A0A562QRC9_9BACI</name>
<sequence length="173" mass="19450">MKGPSRIIIFRHAEKPEFEKENGLNESGKLRAELLADLLIKKYPQMKAVYAAGSGPADLSERKIQTIIPLLIKVLLYINQALAINTVHLKFEVKDVAKEILTNPSFQSQTVLICWSHSYIPILADALGAINVPTVWPADRFDLIWEIDVYNHRLNQIPQLLLPGDSTTLIPVD</sequence>
<keyword evidence="2" id="KW-1185">Reference proteome</keyword>
<evidence type="ECO:0000313" key="2">
    <source>
        <dbReference type="Proteomes" id="UP000315711"/>
    </source>
</evidence>
<dbReference type="AlphaFoldDB" id="A0A562QRC9"/>
<gene>
    <name evidence="1" type="ORF">IQ10_00947</name>
</gene>
<evidence type="ECO:0000313" key="1">
    <source>
        <dbReference type="EMBL" id="TWI59233.1"/>
    </source>
</evidence>
<evidence type="ECO:0008006" key="3">
    <source>
        <dbReference type="Google" id="ProtNLM"/>
    </source>
</evidence>
<dbReference type="RefSeq" id="WP_144449306.1">
    <property type="nucleotide sequence ID" value="NZ_VLKZ01000002.1"/>
</dbReference>
<protein>
    <recommendedName>
        <fullName evidence="3">Phosphohistidine phosphatase</fullName>
    </recommendedName>
</protein>
<proteinExistence type="predicted"/>
<accession>A0A562QRC9</accession>